<evidence type="ECO:0000313" key="3">
    <source>
        <dbReference type="Proteomes" id="UP000689195"/>
    </source>
</evidence>
<dbReference type="SMART" id="SM00054">
    <property type="entry name" value="EFh"/>
    <property type="match status" value="2"/>
</dbReference>
<dbReference type="Proteomes" id="UP000689195">
    <property type="component" value="Unassembled WGS sequence"/>
</dbReference>
<dbReference type="PROSITE" id="PS50222">
    <property type="entry name" value="EF_HAND_2"/>
    <property type="match status" value="2"/>
</dbReference>
<comment type="caution">
    <text evidence="2">The sequence shown here is derived from an EMBL/GenBank/DDBJ whole genome shotgun (WGS) entry which is preliminary data.</text>
</comment>
<organism evidence="2 3">
    <name type="scientific">Paramecium pentaurelia</name>
    <dbReference type="NCBI Taxonomy" id="43138"/>
    <lineage>
        <taxon>Eukaryota</taxon>
        <taxon>Sar</taxon>
        <taxon>Alveolata</taxon>
        <taxon>Ciliophora</taxon>
        <taxon>Intramacronucleata</taxon>
        <taxon>Oligohymenophorea</taxon>
        <taxon>Peniculida</taxon>
        <taxon>Parameciidae</taxon>
        <taxon>Paramecium</taxon>
    </lineage>
</organism>
<dbReference type="PROSITE" id="PS00018">
    <property type="entry name" value="EF_HAND_1"/>
    <property type="match status" value="2"/>
</dbReference>
<dbReference type="GO" id="GO:0005509">
    <property type="term" value="F:calcium ion binding"/>
    <property type="evidence" value="ECO:0007669"/>
    <property type="project" value="InterPro"/>
</dbReference>
<dbReference type="EMBL" id="CAJJDO010000223">
    <property type="protein sequence ID" value="CAD8214550.1"/>
    <property type="molecule type" value="Genomic_DNA"/>
</dbReference>
<feature type="domain" description="EF-hand" evidence="1">
    <location>
        <begin position="39"/>
        <end position="71"/>
    </location>
</feature>
<evidence type="ECO:0000313" key="2">
    <source>
        <dbReference type="EMBL" id="CAD8214550.1"/>
    </source>
</evidence>
<evidence type="ECO:0000259" key="1">
    <source>
        <dbReference type="PROSITE" id="PS50222"/>
    </source>
</evidence>
<dbReference type="InterPro" id="IPR018247">
    <property type="entry name" value="EF_Hand_1_Ca_BS"/>
</dbReference>
<keyword evidence="3" id="KW-1185">Reference proteome</keyword>
<dbReference type="CDD" id="cd00051">
    <property type="entry name" value="EFh"/>
    <property type="match status" value="1"/>
</dbReference>
<proteinExistence type="predicted"/>
<dbReference type="AlphaFoldDB" id="A0A8S1YL52"/>
<dbReference type="InterPro" id="IPR002048">
    <property type="entry name" value="EF_hand_dom"/>
</dbReference>
<name>A0A8S1YL52_9CILI</name>
<feature type="domain" description="EF-hand" evidence="1">
    <location>
        <begin position="3"/>
        <end position="38"/>
    </location>
</feature>
<reference evidence="2" key="1">
    <citation type="submission" date="2021-01" db="EMBL/GenBank/DDBJ databases">
        <authorList>
            <consortium name="Genoscope - CEA"/>
            <person name="William W."/>
        </authorList>
    </citation>
    <scope>NUCLEOTIDE SEQUENCE</scope>
</reference>
<gene>
    <name evidence="2" type="ORF">PPENT_87.1.T2230002</name>
</gene>
<sequence length="77" mass="9124">MILSRQRIEQSFKLFDLDGNGLITKQELNELFDEEIDEEMWQEILDQCDTDNDGMINLNEFINLLENKISKNPLFKS</sequence>
<accession>A0A8S1YL52</accession>
<dbReference type="Pfam" id="PF13499">
    <property type="entry name" value="EF-hand_7"/>
    <property type="match status" value="1"/>
</dbReference>
<dbReference type="OrthoDB" id="286046at2759"/>
<protein>
    <recommendedName>
        <fullName evidence="1">EF-hand domain-containing protein</fullName>
    </recommendedName>
</protein>